<proteinExistence type="predicted"/>
<dbReference type="Proteomes" id="UP000663722">
    <property type="component" value="Chromosome"/>
</dbReference>
<name>A0A975BQM9_9BACT</name>
<gene>
    <name evidence="1" type="ORF">dnm_061400</name>
</gene>
<accession>A0A975BQM9</accession>
<reference evidence="1" key="1">
    <citation type="journal article" date="2021" name="Microb. Physiol.">
        <title>Proteogenomic Insights into the Physiology of Marine, Sulfate-Reducing, Filamentous Desulfonema limicola and Desulfonema magnum.</title>
        <authorList>
            <person name="Schnaars V."/>
            <person name="Wohlbrand L."/>
            <person name="Scheve S."/>
            <person name="Hinrichs C."/>
            <person name="Reinhardt R."/>
            <person name="Rabus R."/>
        </authorList>
    </citation>
    <scope>NUCLEOTIDE SEQUENCE</scope>
    <source>
        <strain evidence="1">4be13</strain>
    </source>
</reference>
<keyword evidence="2" id="KW-1185">Reference proteome</keyword>
<evidence type="ECO:0000313" key="2">
    <source>
        <dbReference type="Proteomes" id="UP000663722"/>
    </source>
</evidence>
<dbReference type="AlphaFoldDB" id="A0A975BQM9"/>
<organism evidence="1 2">
    <name type="scientific">Desulfonema magnum</name>
    <dbReference type="NCBI Taxonomy" id="45655"/>
    <lineage>
        <taxon>Bacteria</taxon>
        <taxon>Pseudomonadati</taxon>
        <taxon>Thermodesulfobacteriota</taxon>
        <taxon>Desulfobacteria</taxon>
        <taxon>Desulfobacterales</taxon>
        <taxon>Desulfococcaceae</taxon>
        <taxon>Desulfonema</taxon>
    </lineage>
</organism>
<evidence type="ECO:0000313" key="1">
    <source>
        <dbReference type="EMBL" id="QTA90079.1"/>
    </source>
</evidence>
<dbReference type="EMBL" id="CP061800">
    <property type="protein sequence ID" value="QTA90079.1"/>
    <property type="molecule type" value="Genomic_DNA"/>
</dbReference>
<dbReference type="KEGG" id="dmm:dnm_061400"/>
<protein>
    <submittedName>
        <fullName evidence="1">Uncharacterized protein</fullName>
    </submittedName>
</protein>
<sequence length="58" mass="6883">MSSDFDKLSRVVERNDRFFVRIGSENLIIEFYEQKTALIAICMRPPSQNKTFFNKHIT</sequence>